<dbReference type="Proteomes" id="UP000623958">
    <property type="component" value="Unassembled WGS sequence"/>
</dbReference>
<reference evidence="1" key="2">
    <citation type="submission" date="2020-09" db="EMBL/GenBank/DDBJ databases">
        <authorList>
            <person name="Sun Q."/>
            <person name="Ohkuma M."/>
        </authorList>
    </citation>
    <scope>NUCLEOTIDE SEQUENCE</scope>
    <source>
        <strain evidence="1">JCM 13306</strain>
    </source>
</reference>
<organism evidence="1 2">
    <name type="scientific">Xanthomonas boreopolis</name>
    <dbReference type="NCBI Taxonomy" id="86183"/>
    <lineage>
        <taxon>Bacteria</taxon>
        <taxon>Pseudomonadati</taxon>
        <taxon>Pseudomonadota</taxon>
        <taxon>Gammaproteobacteria</taxon>
        <taxon>Lysobacterales</taxon>
        <taxon>Lysobacteraceae</taxon>
        <taxon>Xanthomonas</taxon>
    </lineage>
</organism>
<keyword evidence="2" id="KW-1185">Reference proteome</keyword>
<name>A0A919F680_9XANT</name>
<reference evidence="1" key="1">
    <citation type="journal article" date="2014" name="Int. J. Syst. Evol. Microbiol.">
        <title>Complete genome sequence of Corynebacterium casei LMG S-19264T (=DSM 44701T), isolated from a smear-ripened cheese.</title>
        <authorList>
            <consortium name="US DOE Joint Genome Institute (JGI-PGF)"/>
            <person name="Walter F."/>
            <person name="Albersmeier A."/>
            <person name="Kalinowski J."/>
            <person name="Ruckert C."/>
        </authorList>
    </citation>
    <scope>NUCLEOTIDE SEQUENCE</scope>
    <source>
        <strain evidence="1">JCM 13306</strain>
    </source>
</reference>
<dbReference type="EMBL" id="BNBA01000006">
    <property type="protein sequence ID" value="GHH50162.1"/>
    <property type="molecule type" value="Genomic_DNA"/>
</dbReference>
<gene>
    <name evidence="1" type="ORF">GCM10009090_10620</name>
</gene>
<accession>A0A919F680</accession>
<dbReference type="AlphaFoldDB" id="A0A919F680"/>
<comment type="caution">
    <text evidence="1">The sequence shown here is derived from an EMBL/GenBank/DDBJ whole genome shotgun (WGS) entry which is preliminary data.</text>
</comment>
<evidence type="ECO:0000313" key="1">
    <source>
        <dbReference type="EMBL" id="GHH50162.1"/>
    </source>
</evidence>
<proteinExistence type="predicted"/>
<evidence type="ECO:0000313" key="2">
    <source>
        <dbReference type="Proteomes" id="UP000623958"/>
    </source>
</evidence>
<sequence>MCKEVTILAMPSQYRAMTYGTVAGADRSWWKAFDGNAAPSAAGLRREPVLA</sequence>
<protein>
    <submittedName>
        <fullName evidence="1">Uncharacterized protein</fullName>
    </submittedName>
</protein>